<proteinExistence type="predicted"/>
<protein>
    <recommendedName>
        <fullName evidence="2">NRDE family protein</fullName>
    </recommendedName>
</protein>
<dbReference type="PANTHER" id="PTHR17985">
    <property type="entry name" value="SER/THR-RICH PROTEIN T10 IN DGCR REGION"/>
    <property type="match status" value="1"/>
</dbReference>
<gene>
    <name evidence="1" type="ORF">METZ01_LOCUS46215</name>
</gene>
<name>A0A381RQE2_9ZZZZ</name>
<organism evidence="1">
    <name type="scientific">marine metagenome</name>
    <dbReference type="NCBI Taxonomy" id="408172"/>
    <lineage>
        <taxon>unclassified sequences</taxon>
        <taxon>metagenomes</taxon>
        <taxon>ecological metagenomes</taxon>
    </lineage>
</organism>
<reference evidence="1" key="1">
    <citation type="submission" date="2018-05" db="EMBL/GenBank/DDBJ databases">
        <authorList>
            <person name="Lanie J.A."/>
            <person name="Ng W.-L."/>
            <person name="Kazmierczak K.M."/>
            <person name="Andrzejewski T.M."/>
            <person name="Davidsen T.M."/>
            <person name="Wayne K.J."/>
            <person name="Tettelin H."/>
            <person name="Glass J.I."/>
            <person name="Rusch D."/>
            <person name="Podicherti R."/>
            <person name="Tsui H.-C.T."/>
            <person name="Winkler M.E."/>
        </authorList>
    </citation>
    <scope>NUCLEOTIDE SEQUENCE</scope>
</reference>
<evidence type="ECO:0008006" key="2">
    <source>
        <dbReference type="Google" id="ProtNLM"/>
    </source>
</evidence>
<dbReference type="Pfam" id="PF05742">
    <property type="entry name" value="TANGO2"/>
    <property type="match status" value="1"/>
</dbReference>
<dbReference type="PANTHER" id="PTHR17985:SF8">
    <property type="entry name" value="TRANSPORT AND GOLGI ORGANIZATION PROTEIN 2 HOMOLOG"/>
    <property type="match status" value="1"/>
</dbReference>
<dbReference type="InterPro" id="IPR008551">
    <property type="entry name" value="TANGO2"/>
</dbReference>
<sequence length="242" mass="27162">MDPAQPLIVAANRDEYYARPALAAHTWDDHPNIFAGRDIEARGTWLGVSRTGRFAAVTNWTQDLSGPRFPKSRGDLPVEFLLAKSTPQQYASVIKQDQLAGFNFIAFDGRELVYMTNRIVDIRILPPGIYALTNTHLDDPWPKSTHGVQKLTNALPHPLLNDLIDLLTIDDSLSPIKDSRNSENVVVEQRNSPSFIRGDIYGTRASTAVILERDKFLFCEQTFESKGLPTKRVEETVLLENS</sequence>
<dbReference type="AlphaFoldDB" id="A0A381RQE2"/>
<evidence type="ECO:0000313" key="1">
    <source>
        <dbReference type="EMBL" id="SUZ93361.1"/>
    </source>
</evidence>
<dbReference type="EMBL" id="UINC01002140">
    <property type="protein sequence ID" value="SUZ93361.1"/>
    <property type="molecule type" value="Genomic_DNA"/>
</dbReference>
<accession>A0A381RQE2</accession>